<dbReference type="Proteomes" id="UP001519293">
    <property type="component" value="Unassembled WGS sequence"/>
</dbReference>
<dbReference type="RefSeq" id="WP_066392538.1">
    <property type="nucleotide sequence ID" value="NZ_JAGIKZ010000007.1"/>
</dbReference>
<sequence length="80" mass="9189">MAICPICNGFQEIHARCASCSGDLIDQGRIMDYYDDYSAYMPIDQMKLEDGYASDFSNEECPHLLKCNYCNSDRIVFIKE</sequence>
<reference evidence="1 2" key="1">
    <citation type="submission" date="2021-03" db="EMBL/GenBank/DDBJ databases">
        <title>Genomic Encyclopedia of Type Strains, Phase IV (KMG-IV): sequencing the most valuable type-strain genomes for metagenomic binning, comparative biology and taxonomic classification.</title>
        <authorList>
            <person name="Goeker M."/>
        </authorList>
    </citation>
    <scope>NUCLEOTIDE SEQUENCE [LARGE SCALE GENOMIC DNA]</scope>
    <source>
        <strain evidence="1 2">DSM 26675</strain>
    </source>
</reference>
<gene>
    <name evidence="1" type="ORF">J2Z40_001608</name>
</gene>
<keyword evidence="2" id="KW-1185">Reference proteome</keyword>
<accession>A0ABS4RF80</accession>
<organism evidence="1 2">
    <name type="scientific">Cytobacillus eiseniae</name>
    <dbReference type="NCBI Taxonomy" id="762947"/>
    <lineage>
        <taxon>Bacteria</taxon>
        <taxon>Bacillati</taxon>
        <taxon>Bacillota</taxon>
        <taxon>Bacilli</taxon>
        <taxon>Bacillales</taxon>
        <taxon>Bacillaceae</taxon>
        <taxon>Cytobacillus</taxon>
    </lineage>
</organism>
<proteinExistence type="predicted"/>
<comment type="caution">
    <text evidence="1">The sequence shown here is derived from an EMBL/GenBank/DDBJ whole genome shotgun (WGS) entry which is preliminary data.</text>
</comment>
<evidence type="ECO:0000313" key="1">
    <source>
        <dbReference type="EMBL" id="MBP2241046.1"/>
    </source>
</evidence>
<evidence type="ECO:0000313" key="2">
    <source>
        <dbReference type="Proteomes" id="UP001519293"/>
    </source>
</evidence>
<name>A0ABS4RF80_9BACI</name>
<dbReference type="EMBL" id="JAGIKZ010000007">
    <property type="protein sequence ID" value="MBP2241046.1"/>
    <property type="molecule type" value="Genomic_DNA"/>
</dbReference>
<protein>
    <submittedName>
        <fullName evidence="1">Uncharacterized protein</fullName>
    </submittedName>
</protein>